<comment type="caution">
    <text evidence="8">The sequence shown here is derived from an EMBL/GenBank/DDBJ whole genome shotgun (WGS) entry which is preliminary data.</text>
</comment>
<dbReference type="GO" id="GO:0000045">
    <property type="term" value="P:autophagosome assembly"/>
    <property type="evidence" value="ECO:0007669"/>
    <property type="project" value="TreeGrafter"/>
</dbReference>
<organism evidence="8 9">
    <name type="scientific">Peronospora effusa</name>
    <dbReference type="NCBI Taxonomy" id="542832"/>
    <lineage>
        <taxon>Eukaryota</taxon>
        <taxon>Sar</taxon>
        <taxon>Stramenopiles</taxon>
        <taxon>Oomycota</taxon>
        <taxon>Peronosporomycetes</taxon>
        <taxon>Peronosporales</taxon>
        <taxon>Peronosporaceae</taxon>
        <taxon>Peronospora</taxon>
    </lineage>
</organism>
<reference evidence="8 9" key="1">
    <citation type="submission" date="2018-06" db="EMBL/GenBank/DDBJ databases">
        <title>Comparative genomics of downy mildews reveals potential adaptations to biotrophy.</title>
        <authorList>
            <person name="Fletcher K."/>
            <person name="Klosterman S.J."/>
            <person name="Derevnina L."/>
            <person name="Martin F."/>
            <person name="Koike S."/>
            <person name="Reyes Chin-Wo S."/>
            <person name="Mou B."/>
            <person name="Michelmore R."/>
        </authorList>
    </citation>
    <scope>NUCLEOTIDE SEQUENCE [LARGE SCALE GENOMIC DNA]</scope>
    <source>
        <strain evidence="8 9">R13</strain>
    </source>
</reference>
<dbReference type="Proteomes" id="UP000286097">
    <property type="component" value="Unassembled WGS sequence"/>
</dbReference>
<dbReference type="Pfam" id="PF03987">
    <property type="entry name" value="Autophagy_act_C"/>
    <property type="match status" value="1"/>
</dbReference>
<protein>
    <recommendedName>
        <fullName evidence="2">Ubiquitin-like-conjugating enzyme ATG10</fullName>
    </recommendedName>
    <alternativeName>
        <fullName evidence="6">Autophagy-related protein 10</fullName>
    </alternativeName>
</protein>
<dbReference type="InterPro" id="IPR007135">
    <property type="entry name" value="Atg3/Atg10"/>
</dbReference>
<evidence type="ECO:0000256" key="7">
    <source>
        <dbReference type="SAM" id="MobiDB-lite"/>
    </source>
</evidence>
<dbReference type="GO" id="GO:0032446">
    <property type="term" value="P:protein modification by small protein conjugation"/>
    <property type="evidence" value="ECO:0007669"/>
    <property type="project" value="TreeGrafter"/>
</dbReference>
<dbReference type="GO" id="GO:0061651">
    <property type="term" value="F:Atg12 conjugating enzyme activity"/>
    <property type="evidence" value="ECO:0007669"/>
    <property type="project" value="TreeGrafter"/>
</dbReference>
<sequence>MRDGRLSYERFCMEAELLQRRSHELASRQDVENEKQCVATWEWRHGDRQHLDGNSFLVSSGNARQYHSNAIYMSMKHDKEMDRDTNELLLIEEYDWTNDDQVATTLQSQEVTTALLEFHIVYHTIYQTPVLYFRVSAVDGLPLPSAIFTHDVTFPGSNGRSTFVAMEEHPVLGKPFSFLHPCETAAAMQLLQAQIQTNDSTKTSSEVKVPRYLASWLSLVQPLTDNAVEALHQVRTLEANSRSRPKKSETARLYTSVQKRQENAVRTSALSRKRSRSSSRDSDEGTSRTKPPHRTLTVKTVLPPSSNLPVPTKVSHLLKSPRVSLSHQKREVTEEQELVADLDATEPAFWIKRRKFVEAAMKELDSIGYVYTHLVQDT</sequence>
<evidence type="ECO:0000256" key="6">
    <source>
        <dbReference type="ARBA" id="ARBA00029833"/>
    </source>
</evidence>
<keyword evidence="5" id="KW-0072">Autophagy</keyword>
<proteinExistence type="inferred from homology"/>
<keyword evidence="4" id="KW-0833">Ubl conjugation pathway</keyword>
<dbReference type="AlphaFoldDB" id="A0A3R7XWB8"/>
<feature type="compositionally biased region" description="Basic and acidic residues" evidence="7">
    <location>
        <begin position="278"/>
        <end position="287"/>
    </location>
</feature>
<keyword evidence="3" id="KW-0808">Transferase</keyword>
<dbReference type="Gene3D" id="3.30.1460.50">
    <property type="match status" value="1"/>
</dbReference>
<dbReference type="PANTHER" id="PTHR14957">
    <property type="entry name" value="UBIQUITIN-LIKE-CONJUGATING ENZYME ATG10"/>
    <property type="match status" value="1"/>
</dbReference>
<dbReference type="EMBL" id="QKXF01000160">
    <property type="protein sequence ID" value="RQM15337.1"/>
    <property type="molecule type" value="Genomic_DNA"/>
</dbReference>
<gene>
    <name evidence="8" type="ORF">DD237_003592</name>
</gene>
<evidence type="ECO:0000256" key="3">
    <source>
        <dbReference type="ARBA" id="ARBA00022679"/>
    </source>
</evidence>
<evidence type="ECO:0000256" key="1">
    <source>
        <dbReference type="ARBA" id="ARBA00005696"/>
    </source>
</evidence>
<evidence type="ECO:0000256" key="4">
    <source>
        <dbReference type="ARBA" id="ARBA00022786"/>
    </source>
</evidence>
<dbReference type="PANTHER" id="PTHR14957:SF1">
    <property type="entry name" value="UBIQUITIN-LIKE-CONJUGATING ENZYME ATG10"/>
    <property type="match status" value="1"/>
</dbReference>
<dbReference type="GO" id="GO:0000422">
    <property type="term" value="P:autophagy of mitochondrion"/>
    <property type="evidence" value="ECO:0007669"/>
    <property type="project" value="TreeGrafter"/>
</dbReference>
<evidence type="ECO:0000256" key="2">
    <source>
        <dbReference type="ARBA" id="ARBA00021099"/>
    </source>
</evidence>
<comment type="similarity">
    <text evidence="1">Belongs to the ATG10 family.</text>
</comment>
<dbReference type="CDD" id="cd06262">
    <property type="entry name" value="metallo-hydrolase-like_MBL-fold"/>
    <property type="match status" value="1"/>
</dbReference>
<accession>A0A3R7XWB8</accession>
<evidence type="ECO:0000256" key="5">
    <source>
        <dbReference type="ARBA" id="ARBA00023006"/>
    </source>
</evidence>
<dbReference type="GO" id="GO:0005829">
    <property type="term" value="C:cytosol"/>
    <property type="evidence" value="ECO:0007669"/>
    <property type="project" value="TreeGrafter"/>
</dbReference>
<feature type="region of interest" description="Disordered" evidence="7">
    <location>
        <begin position="237"/>
        <end position="312"/>
    </location>
</feature>
<evidence type="ECO:0000313" key="9">
    <source>
        <dbReference type="Proteomes" id="UP000286097"/>
    </source>
</evidence>
<name>A0A3R7XWB8_9STRA</name>
<dbReference type="VEuPathDB" id="FungiDB:DD237_003592"/>
<evidence type="ECO:0000313" key="8">
    <source>
        <dbReference type="EMBL" id="RQM15337.1"/>
    </source>
</evidence>